<sequence length="134" mass="14534">MSKVQEAELWVADQYAGLTGKRSSNARALLWWSVGASVVAAAAIAGLAVKGWLDDAAGIAVAAALGVLVLSGVADALRTLWRWHRGEGVRAGLAALPGRLRAWSEGRDEAFRRYVQDWSRRNPPKNEEIPDDDR</sequence>
<dbReference type="RefSeq" id="WP_138943640.1">
    <property type="nucleotide sequence ID" value="NZ_CP045804.1"/>
</dbReference>
<accession>A0A857MBJ1</accession>
<reference evidence="1" key="1">
    <citation type="journal article" date="2021" name="Nat. Microbiol.">
        <title>Cocultivation of an ultrasmall environmental parasitic bacterium with lytic ability against bacteria associated with wastewater foams.</title>
        <authorList>
            <person name="Batinovic S."/>
            <person name="Rose J.J.A."/>
            <person name="Ratcliffe J."/>
            <person name="Seviour R.J."/>
            <person name="Petrovski S."/>
        </authorList>
    </citation>
    <scope>NUCLEOTIDE SEQUENCE</scope>
    <source>
        <strain evidence="1">CON44</strain>
    </source>
</reference>
<evidence type="ECO:0000313" key="1">
    <source>
        <dbReference type="EMBL" id="QHN38210.1"/>
    </source>
</evidence>
<organism evidence="1">
    <name type="scientific">Gordonia amarae</name>
    <dbReference type="NCBI Taxonomy" id="36821"/>
    <lineage>
        <taxon>Bacteria</taxon>
        <taxon>Bacillati</taxon>
        <taxon>Actinomycetota</taxon>
        <taxon>Actinomycetes</taxon>
        <taxon>Mycobacteriales</taxon>
        <taxon>Gordoniaceae</taxon>
        <taxon>Gordonia</taxon>
    </lineage>
</organism>
<gene>
    <name evidence="1" type="ORF">GII30_02565</name>
</gene>
<protein>
    <submittedName>
        <fullName evidence="1">Uncharacterized protein</fullName>
    </submittedName>
</protein>
<dbReference type="EMBL" id="CP045810">
    <property type="protein sequence ID" value="QHN38210.1"/>
    <property type="molecule type" value="Genomic_DNA"/>
</dbReference>
<name>A0A857MBJ1_9ACTN</name>
<dbReference type="AlphaFoldDB" id="A0A857MBJ1"/>
<proteinExistence type="predicted"/>